<organism evidence="2 3">
    <name type="scientific">Pandoraea faecigallinarum</name>
    <dbReference type="NCBI Taxonomy" id="656179"/>
    <lineage>
        <taxon>Bacteria</taxon>
        <taxon>Pseudomonadati</taxon>
        <taxon>Pseudomonadota</taxon>
        <taxon>Betaproteobacteria</taxon>
        <taxon>Burkholderiales</taxon>
        <taxon>Burkholderiaceae</taxon>
        <taxon>Pandoraea</taxon>
    </lineage>
</organism>
<evidence type="ECO:0000313" key="3">
    <source>
        <dbReference type="Proteomes" id="UP000035651"/>
    </source>
</evidence>
<dbReference type="InterPro" id="IPR007383">
    <property type="entry name" value="DUF445"/>
</dbReference>
<accession>A0A0H3WVL8</accession>
<dbReference type="RefSeq" id="WP_047906482.1">
    <property type="nucleotide sequence ID" value="NZ_CP011807.3"/>
</dbReference>
<protein>
    <recommendedName>
        <fullName evidence="4">DUF445 domain-containing protein</fullName>
    </recommendedName>
</protein>
<keyword evidence="1" id="KW-0812">Transmembrane</keyword>
<feature type="transmembrane region" description="Helical" evidence="1">
    <location>
        <begin position="20"/>
        <end position="39"/>
    </location>
</feature>
<evidence type="ECO:0000256" key="1">
    <source>
        <dbReference type="SAM" id="Phobius"/>
    </source>
</evidence>
<proteinExistence type="predicted"/>
<evidence type="ECO:0008006" key="4">
    <source>
        <dbReference type="Google" id="ProtNLM"/>
    </source>
</evidence>
<keyword evidence="1" id="KW-0472">Membrane</keyword>
<keyword evidence="3" id="KW-1185">Reference proteome</keyword>
<dbReference type="EMBL" id="CP011807">
    <property type="protein sequence ID" value="AKM30643.1"/>
    <property type="molecule type" value="Genomic_DNA"/>
</dbReference>
<reference evidence="2" key="1">
    <citation type="submission" date="2016-06" db="EMBL/GenBank/DDBJ databases">
        <title>Complete Genome Sequence of Pandoraea faecigallinarum DSM-23572.</title>
        <authorList>
            <person name="Yong D."/>
            <person name="Ee R."/>
            <person name="Lim Y.-L."/>
            <person name="Yin W.-F."/>
            <person name="Chan K.-G."/>
        </authorList>
    </citation>
    <scope>NUCLEOTIDE SEQUENCE</scope>
    <source>
        <strain evidence="2">DSM 23572</strain>
    </source>
</reference>
<dbReference type="Pfam" id="PF04286">
    <property type="entry name" value="DUF445"/>
    <property type="match status" value="1"/>
</dbReference>
<dbReference type="GO" id="GO:0005886">
    <property type="term" value="C:plasma membrane"/>
    <property type="evidence" value="ECO:0007669"/>
    <property type="project" value="TreeGrafter"/>
</dbReference>
<dbReference type="PANTHER" id="PTHR38442:SF1">
    <property type="entry name" value="INNER MEMBRANE PROTEIN"/>
    <property type="match status" value="1"/>
</dbReference>
<dbReference type="Proteomes" id="UP000035651">
    <property type="component" value="Chromosome"/>
</dbReference>
<dbReference type="AlphaFoldDB" id="A0A0H3WVL8"/>
<keyword evidence="1" id="KW-1133">Transmembrane helix</keyword>
<sequence>MDVIDPAIALQRAERRALSFLLVALAIFIATLFMPVHFLTGWIRAAAEAAMVGGLADWFAVEALFRRIPIPGLSRHTNILIRKKDALGDGLARFVREKFLDTPSVVRLIEQQNPADALTRWLGSYENTRQLSAVLVKVASGVLDVMDERNVQAFIRRALDTMIDRLDLSQSAAAILDTLTREGRHQALLDETLDYLVELLNEPQTRQFISARIVEWLKADHPKKEKVLPSEWIGNKGSDMISAAVTRLLAQMEADESHQLRQAFDRAVAGLIERLKHDADVQAKLDGFKAQLKGDTALNAYVGGLWSEWRSWVKRDLARGDSVIGAKITGAAAWIGQELARSESLRKALDAQLRDAAERMAPGFADFVTEHIRATVHGWNAEHLSRQIRLSVGQDLQYIRINGTLVGGLIGAVLYLVAQAPVLLARGA</sequence>
<dbReference type="PANTHER" id="PTHR38442">
    <property type="entry name" value="INNER MEMBRANE PROTEIN-RELATED"/>
    <property type="match status" value="1"/>
</dbReference>
<gene>
    <name evidence="2" type="ORF">AB870_11800</name>
</gene>
<feature type="transmembrane region" description="Helical" evidence="1">
    <location>
        <begin position="398"/>
        <end position="418"/>
    </location>
</feature>
<name>A0A0H3WVL8_9BURK</name>
<evidence type="ECO:0000313" key="2">
    <source>
        <dbReference type="EMBL" id="AKM30643.1"/>
    </source>
</evidence>
<dbReference type="STRING" id="656179.AB870_11800"/>
<dbReference type="PATRIC" id="fig|656179.3.peg.2512"/>
<dbReference type="KEGG" id="pfg:AB870_11800"/>